<proteinExistence type="predicted"/>
<gene>
    <name evidence="2" type="ORF">DFH07DRAFT_973014</name>
</gene>
<comment type="caution">
    <text evidence="2">The sequence shown here is derived from an EMBL/GenBank/DDBJ whole genome shotgun (WGS) entry which is preliminary data.</text>
</comment>
<keyword evidence="3" id="KW-1185">Reference proteome</keyword>
<accession>A0AAD7MIN2</accession>
<protein>
    <submittedName>
        <fullName evidence="2">Uncharacterized protein</fullName>
    </submittedName>
</protein>
<evidence type="ECO:0000313" key="3">
    <source>
        <dbReference type="Proteomes" id="UP001215280"/>
    </source>
</evidence>
<reference evidence="2" key="1">
    <citation type="submission" date="2023-03" db="EMBL/GenBank/DDBJ databases">
        <title>Massive genome expansion in bonnet fungi (Mycena s.s.) driven by repeated elements and novel gene families across ecological guilds.</title>
        <authorList>
            <consortium name="Lawrence Berkeley National Laboratory"/>
            <person name="Harder C.B."/>
            <person name="Miyauchi S."/>
            <person name="Viragh M."/>
            <person name="Kuo A."/>
            <person name="Thoen E."/>
            <person name="Andreopoulos B."/>
            <person name="Lu D."/>
            <person name="Skrede I."/>
            <person name="Drula E."/>
            <person name="Henrissat B."/>
            <person name="Morin E."/>
            <person name="Kohler A."/>
            <person name="Barry K."/>
            <person name="LaButti K."/>
            <person name="Morin E."/>
            <person name="Salamov A."/>
            <person name="Lipzen A."/>
            <person name="Mereny Z."/>
            <person name="Hegedus B."/>
            <person name="Baldrian P."/>
            <person name="Stursova M."/>
            <person name="Weitz H."/>
            <person name="Taylor A."/>
            <person name="Grigoriev I.V."/>
            <person name="Nagy L.G."/>
            <person name="Martin F."/>
            <person name="Kauserud H."/>
        </authorList>
    </citation>
    <scope>NUCLEOTIDE SEQUENCE</scope>
    <source>
        <strain evidence="2">CBHHK188m</strain>
    </source>
</reference>
<feature type="region of interest" description="Disordered" evidence="1">
    <location>
        <begin position="162"/>
        <end position="187"/>
    </location>
</feature>
<evidence type="ECO:0000313" key="2">
    <source>
        <dbReference type="EMBL" id="KAJ7719180.1"/>
    </source>
</evidence>
<dbReference type="EMBL" id="JARJLG010000295">
    <property type="protein sequence ID" value="KAJ7719180.1"/>
    <property type="molecule type" value="Genomic_DNA"/>
</dbReference>
<dbReference type="AlphaFoldDB" id="A0AAD7MIN2"/>
<feature type="compositionally biased region" description="Low complexity" evidence="1">
    <location>
        <begin position="111"/>
        <end position="123"/>
    </location>
</feature>
<organism evidence="2 3">
    <name type="scientific">Mycena maculata</name>
    <dbReference type="NCBI Taxonomy" id="230809"/>
    <lineage>
        <taxon>Eukaryota</taxon>
        <taxon>Fungi</taxon>
        <taxon>Dikarya</taxon>
        <taxon>Basidiomycota</taxon>
        <taxon>Agaricomycotina</taxon>
        <taxon>Agaricomycetes</taxon>
        <taxon>Agaricomycetidae</taxon>
        <taxon>Agaricales</taxon>
        <taxon>Marasmiineae</taxon>
        <taxon>Mycenaceae</taxon>
        <taxon>Mycena</taxon>
    </lineage>
</organism>
<sequence>MPRTSSPQSTTTNLSGELEWWLIAVENGPLVDRPEDEHVKQEPKVSPPSALSHICATGHFVAYKMASVRNTPLPYIAPPCDSDPGVPKRPAQHIPAVGPLAVSDSGDTERPAAGPPDASDPGDVQFTRSGVEFSPFLFENATPYKIDNISLRELLVRRADLPDSDTESLEGSDDEGDDDEGPKPPGTIFTASMMRASCKAATFIRWVTPPAPYLEKVIHVARPGVPSDPRPTTFTRWVTPPAPPAPTPYLERVICVPRPGAPPAPPNLAPDAVPFIHANQPATPNASHRSHKRTRAEVVEARWLKKRGRDREVQCEHREDRRVRTGTRLKGITLRRINKTKPVQLELDFANYPLPVAKSGWMGARQLEPDARAYDLDELLLRHPDMKVYDWQGTPTLVLDRDDQVILLLGGFPPNANWQEEVAGPVASAMETALIN</sequence>
<dbReference type="Proteomes" id="UP001215280">
    <property type="component" value="Unassembled WGS sequence"/>
</dbReference>
<evidence type="ECO:0000256" key="1">
    <source>
        <dbReference type="SAM" id="MobiDB-lite"/>
    </source>
</evidence>
<feature type="region of interest" description="Disordered" evidence="1">
    <location>
        <begin position="99"/>
        <end position="126"/>
    </location>
</feature>
<name>A0AAD7MIN2_9AGAR</name>
<feature type="compositionally biased region" description="Acidic residues" evidence="1">
    <location>
        <begin position="162"/>
        <end position="180"/>
    </location>
</feature>